<feature type="domain" description="DNA polymerase alpha/delta/epsilon subunit B" evidence="20">
    <location>
        <begin position="291"/>
        <end position="485"/>
    </location>
</feature>
<protein>
    <recommendedName>
        <fullName evidence="6">DNA polymerase II small subunit</fullName>
        <ecNumber evidence="5">2.7.7.7</ecNumber>
        <ecNumber evidence="4">3.1.11.1</ecNumber>
    </recommendedName>
    <alternativeName>
        <fullName evidence="17">Exodeoxyribonuclease small subunit</fullName>
    </alternativeName>
</protein>
<dbReference type="GO" id="GO:0008310">
    <property type="term" value="F:single-stranded DNA 3'-5' DNA exonuclease activity"/>
    <property type="evidence" value="ECO:0007669"/>
    <property type="project" value="UniProtKB-EC"/>
</dbReference>
<dbReference type="InterPro" id="IPR011149">
    <property type="entry name" value="Pol2_small_arc"/>
</dbReference>
<dbReference type="EMBL" id="UINC01045425">
    <property type="protein sequence ID" value="SVB52170.1"/>
    <property type="molecule type" value="Genomic_DNA"/>
</dbReference>
<proteinExistence type="inferred from homology"/>
<keyword evidence="10" id="KW-0540">Nuclease</keyword>
<keyword evidence="15" id="KW-0511">Multifunctional enzyme</keyword>
<evidence type="ECO:0000256" key="16">
    <source>
        <dbReference type="ARBA" id="ARBA00024817"/>
    </source>
</evidence>
<comment type="function">
    <text evidence="16">Possesses two activities: a DNA synthesis (polymerase) and an exonucleolytic activity that degrades single-stranded DNA in the 3' to 5' direction. Has a template-primer preference which is characteristic of a replicative DNA polymerase.</text>
</comment>
<reference evidence="21" key="1">
    <citation type="submission" date="2018-05" db="EMBL/GenBank/DDBJ databases">
        <authorList>
            <person name="Lanie J.A."/>
            <person name="Ng W.-L."/>
            <person name="Kazmierczak K.M."/>
            <person name="Andrzejewski T.M."/>
            <person name="Davidsen T.M."/>
            <person name="Wayne K.J."/>
            <person name="Tettelin H."/>
            <person name="Glass J.I."/>
            <person name="Rusch D."/>
            <person name="Podicherti R."/>
            <person name="Tsui H.-C.T."/>
            <person name="Winkler M.E."/>
        </authorList>
    </citation>
    <scope>NUCLEOTIDE SEQUENCE</scope>
</reference>
<evidence type="ECO:0000256" key="17">
    <source>
        <dbReference type="ARBA" id="ARBA00030475"/>
    </source>
</evidence>
<keyword evidence="7" id="KW-0808">Transferase</keyword>
<evidence type="ECO:0000256" key="5">
    <source>
        <dbReference type="ARBA" id="ARBA00012417"/>
    </source>
</evidence>
<dbReference type="PANTHER" id="PTHR10416">
    <property type="entry name" value="DNA POLYMERASE DELTA SUBUNIT 2"/>
    <property type="match status" value="1"/>
</dbReference>
<dbReference type="Gene3D" id="3.60.21.50">
    <property type="match status" value="1"/>
</dbReference>
<dbReference type="InterPro" id="IPR024826">
    <property type="entry name" value="DNA_pol_delta/II_ssu"/>
</dbReference>
<evidence type="ECO:0000256" key="15">
    <source>
        <dbReference type="ARBA" id="ARBA00023268"/>
    </source>
</evidence>
<comment type="similarity">
    <text evidence="2">Belongs to the DNA polymerase delta/II small subunit family.</text>
</comment>
<dbReference type="HAMAP" id="MF_00325">
    <property type="entry name" value="DNApol_II_A_arch"/>
    <property type="match status" value="1"/>
</dbReference>
<feature type="non-terminal residue" evidence="21">
    <location>
        <position position="522"/>
    </location>
</feature>
<dbReference type="GO" id="GO:0003887">
    <property type="term" value="F:DNA-directed DNA polymerase activity"/>
    <property type="evidence" value="ECO:0007669"/>
    <property type="project" value="UniProtKB-KW"/>
</dbReference>
<name>A0A382EN74_9ZZZZ</name>
<evidence type="ECO:0000256" key="4">
    <source>
        <dbReference type="ARBA" id="ARBA00012108"/>
    </source>
</evidence>
<keyword evidence="8" id="KW-0548">Nucleotidyltransferase</keyword>
<keyword evidence="9" id="KW-0235">DNA replication</keyword>
<dbReference type="PANTHER" id="PTHR10416:SF0">
    <property type="entry name" value="DNA POLYMERASE DELTA SUBUNIT 2"/>
    <property type="match status" value="1"/>
</dbReference>
<dbReference type="EC" id="2.7.7.7" evidence="5"/>
<evidence type="ECO:0000256" key="10">
    <source>
        <dbReference type="ARBA" id="ARBA00022722"/>
    </source>
</evidence>
<dbReference type="InterPro" id="IPR029052">
    <property type="entry name" value="Metallo-depent_PP-like"/>
</dbReference>
<feature type="region of interest" description="Disordered" evidence="19">
    <location>
        <begin position="64"/>
        <end position="92"/>
    </location>
</feature>
<keyword evidence="13" id="KW-0239">DNA-directed DNA polymerase</keyword>
<evidence type="ECO:0000256" key="6">
    <source>
        <dbReference type="ARBA" id="ARBA00015227"/>
    </source>
</evidence>
<organism evidence="21">
    <name type="scientific">marine metagenome</name>
    <dbReference type="NCBI Taxonomy" id="408172"/>
    <lineage>
        <taxon>unclassified sequences</taxon>
        <taxon>metagenomes</taxon>
        <taxon>ecological metagenomes</taxon>
    </lineage>
</organism>
<evidence type="ECO:0000256" key="18">
    <source>
        <dbReference type="ARBA" id="ARBA00049244"/>
    </source>
</evidence>
<dbReference type="GO" id="GO:0003677">
    <property type="term" value="F:DNA binding"/>
    <property type="evidence" value="ECO:0007669"/>
    <property type="project" value="UniProtKB-KW"/>
</dbReference>
<comment type="catalytic activity">
    <reaction evidence="18">
        <text>DNA(n) + a 2'-deoxyribonucleoside 5'-triphosphate = DNA(n+1) + diphosphate</text>
        <dbReference type="Rhea" id="RHEA:22508"/>
        <dbReference type="Rhea" id="RHEA-COMP:17339"/>
        <dbReference type="Rhea" id="RHEA-COMP:17340"/>
        <dbReference type="ChEBI" id="CHEBI:33019"/>
        <dbReference type="ChEBI" id="CHEBI:61560"/>
        <dbReference type="ChEBI" id="CHEBI:173112"/>
        <dbReference type="EC" id="2.7.7.7"/>
    </reaction>
</comment>
<evidence type="ECO:0000259" key="20">
    <source>
        <dbReference type="Pfam" id="PF04042"/>
    </source>
</evidence>
<evidence type="ECO:0000256" key="1">
    <source>
        <dbReference type="ARBA" id="ARBA00000563"/>
    </source>
</evidence>
<accession>A0A382EN74</accession>
<evidence type="ECO:0000256" key="3">
    <source>
        <dbReference type="ARBA" id="ARBA00011315"/>
    </source>
</evidence>
<keyword evidence="11" id="KW-0378">Hydrolase</keyword>
<evidence type="ECO:0000256" key="19">
    <source>
        <dbReference type="SAM" id="MobiDB-lite"/>
    </source>
</evidence>
<feature type="compositionally biased region" description="Polar residues" evidence="19">
    <location>
        <begin position="75"/>
        <end position="92"/>
    </location>
</feature>
<dbReference type="GO" id="GO:0006271">
    <property type="term" value="P:DNA strand elongation involved in DNA replication"/>
    <property type="evidence" value="ECO:0007669"/>
    <property type="project" value="TreeGrafter"/>
</dbReference>
<evidence type="ECO:0000256" key="9">
    <source>
        <dbReference type="ARBA" id="ARBA00022705"/>
    </source>
</evidence>
<dbReference type="GO" id="GO:0042575">
    <property type="term" value="C:DNA polymerase complex"/>
    <property type="evidence" value="ECO:0007669"/>
    <property type="project" value="TreeGrafter"/>
</dbReference>
<comment type="catalytic activity">
    <reaction evidence="1">
        <text>Exonucleolytic cleavage in the 3'- to 5'-direction to yield nucleoside 5'-phosphates.</text>
        <dbReference type="EC" id="3.1.11.1"/>
    </reaction>
</comment>
<dbReference type="EC" id="3.1.11.1" evidence="4"/>
<dbReference type="AlphaFoldDB" id="A0A382EN74"/>
<dbReference type="Pfam" id="PF04042">
    <property type="entry name" value="DNA_pol_E_B"/>
    <property type="match status" value="1"/>
</dbReference>
<dbReference type="InterPro" id="IPR007185">
    <property type="entry name" value="DNA_pol_a/d/e_bsu"/>
</dbReference>
<evidence type="ECO:0000256" key="14">
    <source>
        <dbReference type="ARBA" id="ARBA00023125"/>
    </source>
</evidence>
<evidence type="ECO:0000256" key="8">
    <source>
        <dbReference type="ARBA" id="ARBA00022695"/>
    </source>
</evidence>
<keyword evidence="12" id="KW-0269">Exonuclease</keyword>
<dbReference type="SUPFAM" id="SSF56300">
    <property type="entry name" value="Metallo-dependent phosphatases"/>
    <property type="match status" value="1"/>
</dbReference>
<evidence type="ECO:0000256" key="2">
    <source>
        <dbReference type="ARBA" id="ARBA00006035"/>
    </source>
</evidence>
<evidence type="ECO:0000256" key="13">
    <source>
        <dbReference type="ARBA" id="ARBA00022932"/>
    </source>
</evidence>
<keyword evidence="14" id="KW-0238">DNA-binding</keyword>
<evidence type="ECO:0000256" key="12">
    <source>
        <dbReference type="ARBA" id="ARBA00022839"/>
    </source>
</evidence>
<gene>
    <name evidence="21" type="ORF">METZ01_LOCUS205024</name>
</gene>
<sequence length="522" mass="58206">MVEGEWAERQRQLTAAGMLVLGKAAQERIQRLSDISSLIEAAQRSNVVMLSERTVEEMLTLVPSDQTIDAPPSTPRSEQATLPNPESRSTIGRTLAPVGTQVLTPPVRRYGLDHYSLDDFPMQAKDVDAEIEIHFDITGRSTTEGKMQDIRSCFSDRLRQIRQMMIAGRALPRRPISSSEAWRNRQRHSSRDYEVTLVGLVSVDKWSKGGYLWFDIEDDSMQVRCMLKEPTGASSFHPSLDGLMNDDVVGVSGHFVIGNRDPYFSVSDIHMPPLGVHPKAAASEAEAVSAAFLSDVHVGSKTFLAPQWEKMIEWFRTDPLARTVKYFVLSGDGVDGVGIYPGQERHLAIKDLFNQYGELARLLEGLPDWVDLMILPGNHDAVRPAEPQPALDPEVQQDYSDAVFVGNPCDFSLHGVRILSYHGKSIDDFVAGLRSVTYSSPELAMRAMMERRHLAPSWGGKTPLSPEPEDRMVISTVPDIFVTGHVHGHYVGNHKGTTMVHSSTWQDQTDYQRMLGFQPKPC</sequence>
<evidence type="ECO:0000256" key="7">
    <source>
        <dbReference type="ARBA" id="ARBA00022679"/>
    </source>
</evidence>
<comment type="subunit">
    <text evidence="3">Heterodimer of a large subunit and a small subunit.</text>
</comment>
<evidence type="ECO:0000256" key="11">
    <source>
        <dbReference type="ARBA" id="ARBA00022801"/>
    </source>
</evidence>
<evidence type="ECO:0000313" key="21">
    <source>
        <dbReference type="EMBL" id="SVB52170.1"/>
    </source>
</evidence>